<protein>
    <submittedName>
        <fullName evidence="1">Uncharacterized protein</fullName>
    </submittedName>
</protein>
<name>A0A062TZ38_9PROT</name>
<organism evidence="1 2">
    <name type="scientific">Hyphomonas pacifica</name>
    <dbReference type="NCBI Taxonomy" id="1280941"/>
    <lineage>
        <taxon>Bacteria</taxon>
        <taxon>Pseudomonadati</taxon>
        <taxon>Pseudomonadota</taxon>
        <taxon>Alphaproteobacteria</taxon>
        <taxon>Hyphomonadales</taxon>
        <taxon>Hyphomonadaceae</taxon>
        <taxon>Hyphomonas</taxon>
    </lineage>
</organism>
<dbReference type="InterPro" id="IPR007462">
    <property type="entry name" value="COV1-like"/>
</dbReference>
<accession>A0A328JTZ2</accession>
<reference evidence="1 2" key="1">
    <citation type="submission" date="2013-04" db="EMBL/GenBank/DDBJ databases">
        <title>Hyphomonas sp. T24B3 Genome Sequencing.</title>
        <authorList>
            <person name="Lai Q."/>
            <person name="Shao Z."/>
        </authorList>
    </citation>
    <scope>NUCLEOTIDE SEQUENCE [LARGE SCALE GENOMIC DNA]</scope>
    <source>
        <strain evidence="1 2">T24B3</strain>
    </source>
</reference>
<dbReference type="STRING" id="1280941.HY2_02555"/>
<accession>A0A062TZ38</accession>
<keyword evidence="2" id="KW-1185">Reference proteome</keyword>
<sequence>MSRRDDKDGGLLQGERLGKPSLFAWLRGRFFAGMVIALPVVVTFLILQFLIGEIDRRVVPLLPAALKPETYLNYAVPGFGLIVLVLFLTILGAIATNLIGRSVISLADRILGRLPIIRSVYSAFKQLVEVFANSNTEQFSECVLIEFPKPGTWCLGFLSSPARGEVRSTLGPGFIGVFVPTTPNPTSGFLMYIEASEVVRLDMTVEEGAKMILSAGLVVPEHLPKKSGPAAQAEAVQGSEVPPPKSAPESSE</sequence>
<gene>
    <name evidence="1" type="ORF">HY3_10825</name>
</gene>
<dbReference type="EMBL" id="AWFB01000011">
    <property type="protein sequence ID" value="RAN34458.1"/>
    <property type="molecule type" value="Genomic_DNA"/>
</dbReference>
<dbReference type="Proteomes" id="UP000249123">
    <property type="component" value="Unassembled WGS sequence"/>
</dbReference>
<evidence type="ECO:0000313" key="2">
    <source>
        <dbReference type="Proteomes" id="UP000249123"/>
    </source>
</evidence>
<dbReference type="OrthoDB" id="9780267at2"/>
<dbReference type="RefSeq" id="WP_081814991.1">
    <property type="nucleotide sequence ID" value="NZ_AWFA01000023.1"/>
</dbReference>
<evidence type="ECO:0000313" key="1">
    <source>
        <dbReference type="EMBL" id="RAN34458.1"/>
    </source>
</evidence>
<dbReference type="PANTHER" id="PTHR31876">
    <property type="entry name" value="COV-LIKE PROTEIN 1"/>
    <property type="match status" value="1"/>
</dbReference>
<dbReference type="Pfam" id="PF04367">
    <property type="entry name" value="DUF502"/>
    <property type="match status" value="1"/>
</dbReference>
<dbReference type="AlphaFoldDB" id="A0A062TZ38"/>
<dbReference type="eggNOG" id="COG2928">
    <property type="taxonomic scope" value="Bacteria"/>
</dbReference>
<proteinExistence type="predicted"/>
<dbReference type="PANTHER" id="PTHR31876:SF26">
    <property type="entry name" value="PROTEIN LIKE COV 2"/>
    <property type="match status" value="1"/>
</dbReference>
<comment type="caution">
    <text evidence="1">The sequence shown here is derived from an EMBL/GenBank/DDBJ whole genome shotgun (WGS) entry which is preliminary data.</text>
</comment>